<comment type="subcellular location">
    <subcellularLocation>
        <location evidence="1">Endomembrane system</location>
        <topology evidence="1">Multi-pass membrane protein</topology>
    </subcellularLocation>
</comment>
<evidence type="ECO:0000256" key="3">
    <source>
        <dbReference type="ARBA" id="ARBA00022989"/>
    </source>
</evidence>
<dbReference type="PANTHER" id="PTHR43847:SF1">
    <property type="entry name" value="BLL3993 PROTEIN"/>
    <property type="match status" value="1"/>
</dbReference>
<keyword evidence="6" id="KW-0489">Methyltransferase</keyword>
<feature type="transmembrane region" description="Helical" evidence="5">
    <location>
        <begin position="176"/>
        <end position="204"/>
    </location>
</feature>
<sequence>MNVHKTTTQTSHYRAWIRLVVLYLLFPIVLLSCSGDLFWWQGWCYSIILFIAGVYGRALAEQRHPGLMDDRQDIEQFRQAKTWDKLLAPLMALSIGFPLQIVAGLDHRFQWSIEFSVEVTILGLILTALGYAFAVWALIENRFFLSVVRIQTERGHKVCDTGPYQYVRHPGYAGNVIALFGIVLALSSLWTFIPVAVALIITLVRTHLEDQALRKELTGYEEYTQRVHYRLIPWVY</sequence>
<dbReference type="Pfam" id="PF04191">
    <property type="entry name" value="PEMT"/>
    <property type="match status" value="1"/>
</dbReference>
<feature type="transmembrane region" description="Helical" evidence="5">
    <location>
        <begin position="117"/>
        <end position="139"/>
    </location>
</feature>
<evidence type="ECO:0000256" key="2">
    <source>
        <dbReference type="ARBA" id="ARBA00022692"/>
    </source>
</evidence>
<dbReference type="KEGG" id="plei:Q9312_07455"/>
<feature type="transmembrane region" description="Helical" evidence="5">
    <location>
        <begin position="86"/>
        <end position="105"/>
    </location>
</feature>
<keyword evidence="3 5" id="KW-1133">Transmembrane helix</keyword>
<dbReference type="InterPro" id="IPR052527">
    <property type="entry name" value="Metal_cation-efflux_comp"/>
</dbReference>
<dbReference type="Gene3D" id="1.20.120.1630">
    <property type="match status" value="1"/>
</dbReference>
<dbReference type="PROSITE" id="PS51257">
    <property type="entry name" value="PROKAR_LIPOPROTEIN"/>
    <property type="match status" value="1"/>
</dbReference>
<evidence type="ECO:0000256" key="1">
    <source>
        <dbReference type="ARBA" id="ARBA00004127"/>
    </source>
</evidence>
<dbReference type="AlphaFoldDB" id="A0AA51RWE9"/>
<organism evidence="6 7">
    <name type="scientific">Pleionea litopenaei</name>
    <dbReference type="NCBI Taxonomy" id="3070815"/>
    <lineage>
        <taxon>Bacteria</taxon>
        <taxon>Pseudomonadati</taxon>
        <taxon>Pseudomonadota</taxon>
        <taxon>Gammaproteobacteria</taxon>
        <taxon>Oceanospirillales</taxon>
        <taxon>Pleioneaceae</taxon>
        <taxon>Pleionea</taxon>
    </lineage>
</organism>
<dbReference type="GO" id="GO:0032259">
    <property type="term" value="P:methylation"/>
    <property type="evidence" value="ECO:0007669"/>
    <property type="project" value="UniProtKB-KW"/>
</dbReference>
<dbReference type="PANTHER" id="PTHR43847">
    <property type="entry name" value="BLL3993 PROTEIN"/>
    <property type="match status" value="1"/>
</dbReference>
<evidence type="ECO:0000256" key="4">
    <source>
        <dbReference type="ARBA" id="ARBA00023136"/>
    </source>
</evidence>
<dbReference type="EMBL" id="CP133548">
    <property type="protein sequence ID" value="WMS88744.1"/>
    <property type="molecule type" value="Genomic_DNA"/>
</dbReference>
<keyword evidence="4 5" id="KW-0472">Membrane</keyword>
<protein>
    <submittedName>
        <fullName evidence="6">Isoprenylcysteine carboxylmethyltransferase family protein</fullName>
        <ecNumber evidence="6">2.1.1.100</ecNumber>
        <ecNumber evidence="6">2.1.1.334</ecNumber>
    </submittedName>
</protein>
<accession>A0AA51RWE9</accession>
<dbReference type="GO" id="GO:0004671">
    <property type="term" value="F:protein C-terminal S-isoprenylcysteine carboxyl O-methyltransferase activity"/>
    <property type="evidence" value="ECO:0007669"/>
    <property type="project" value="UniProtKB-EC"/>
</dbReference>
<feature type="transmembrane region" description="Helical" evidence="5">
    <location>
        <begin position="42"/>
        <end position="60"/>
    </location>
</feature>
<name>A0AA51RWE9_9GAMM</name>
<keyword evidence="7" id="KW-1185">Reference proteome</keyword>
<evidence type="ECO:0000313" key="6">
    <source>
        <dbReference type="EMBL" id="WMS88744.1"/>
    </source>
</evidence>
<keyword evidence="6" id="KW-0808">Transferase</keyword>
<evidence type="ECO:0000313" key="7">
    <source>
        <dbReference type="Proteomes" id="UP001239782"/>
    </source>
</evidence>
<proteinExistence type="predicted"/>
<reference evidence="6 7" key="1">
    <citation type="submission" date="2023-08" db="EMBL/GenBank/DDBJ databases">
        <title>Pleionea litopenaei sp. nov., isolated from stomach of juvenile Litopenaeus vannamei.</title>
        <authorList>
            <person name="Rho A.M."/>
            <person name="Hwang C.Y."/>
        </authorList>
    </citation>
    <scope>NUCLEOTIDE SEQUENCE [LARGE SCALE GENOMIC DNA]</scope>
    <source>
        <strain evidence="6 7">HL-JVS1</strain>
    </source>
</reference>
<dbReference type="EC" id="2.1.1.334" evidence="6"/>
<dbReference type="InterPro" id="IPR007318">
    <property type="entry name" value="Phopholipid_MeTrfase"/>
</dbReference>
<evidence type="ECO:0000256" key="5">
    <source>
        <dbReference type="SAM" id="Phobius"/>
    </source>
</evidence>
<dbReference type="Proteomes" id="UP001239782">
    <property type="component" value="Chromosome"/>
</dbReference>
<dbReference type="RefSeq" id="WP_309203965.1">
    <property type="nucleotide sequence ID" value="NZ_CP133548.1"/>
</dbReference>
<gene>
    <name evidence="6" type="ORF">Q9312_07455</name>
</gene>
<feature type="transmembrane region" description="Helical" evidence="5">
    <location>
        <begin position="15"/>
        <end position="35"/>
    </location>
</feature>
<dbReference type="EC" id="2.1.1.100" evidence="6"/>
<keyword evidence="2 5" id="KW-0812">Transmembrane</keyword>
<dbReference type="GO" id="GO:0012505">
    <property type="term" value="C:endomembrane system"/>
    <property type="evidence" value="ECO:0007669"/>
    <property type="project" value="UniProtKB-SubCell"/>
</dbReference>